<keyword evidence="8" id="KW-0653">Protein transport</keyword>
<evidence type="ECO:0000256" key="6">
    <source>
        <dbReference type="ARBA" id="ARBA00022519"/>
    </source>
</evidence>
<keyword evidence="12" id="KW-1185">Reference proteome</keyword>
<evidence type="ECO:0000313" key="12">
    <source>
        <dbReference type="Proteomes" id="UP000075653"/>
    </source>
</evidence>
<organism evidence="11 12">
    <name type="scientific">Ferrovum myxofaciens</name>
    <dbReference type="NCBI Taxonomy" id="416213"/>
    <lineage>
        <taxon>Bacteria</taxon>
        <taxon>Pseudomonadati</taxon>
        <taxon>Pseudomonadota</taxon>
        <taxon>Betaproteobacteria</taxon>
        <taxon>Ferrovales</taxon>
        <taxon>Ferrovaceae</taxon>
        <taxon>Ferrovum</taxon>
    </lineage>
</organism>
<keyword evidence="4" id="KW-0813">Transport</keyword>
<evidence type="ECO:0000313" key="11">
    <source>
        <dbReference type="EMBL" id="KXW58442.1"/>
    </source>
</evidence>
<dbReference type="EMBL" id="LRRD01000014">
    <property type="protein sequence ID" value="KXW58442.1"/>
    <property type="molecule type" value="Genomic_DNA"/>
</dbReference>
<accession>A0A149VYZ7</accession>
<dbReference type="GO" id="GO:0005886">
    <property type="term" value="C:plasma membrane"/>
    <property type="evidence" value="ECO:0007669"/>
    <property type="project" value="UniProtKB-SubCell"/>
</dbReference>
<dbReference type="PATRIC" id="fig|1789004.3.peg.1066"/>
<evidence type="ECO:0000256" key="3">
    <source>
        <dbReference type="ARBA" id="ARBA00021563"/>
    </source>
</evidence>
<dbReference type="AlphaFoldDB" id="A0A149VYZ7"/>
<dbReference type="GO" id="GO:0015627">
    <property type="term" value="C:type II protein secretion system complex"/>
    <property type="evidence" value="ECO:0007669"/>
    <property type="project" value="InterPro"/>
</dbReference>
<comment type="subcellular location">
    <subcellularLocation>
        <location evidence="1">Cell inner membrane</location>
    </subcellularLocation>
</comment>
<dbReference type="Proteomes" id="UP000075653">
    <property type="component" value="Unassembled WGS sequence"/>
</dbReference>
<dbReference type="Pfam" id="PF01203">
    <property type="entry name" value="T2SSN"/>
    <property type="match status" value="1"/>
</dbReference>
<reference evidence="11 12" key="1">
    <citation type="submission" date="2016-01" db="EMBL/GenBank/DDBJ databases">
        <title>Genome sequence of the acidophilic iron oxidising Ferrovum strain Z-31.</title>
        <authorList>
            <person name="Poehlein A."/>
            <person name="Ullrich S.R."/>
            <person name="Schloemann M."/>
            <person name="Muehling M."/>
            <person name="Daniel R."/>
        </authorList>
    </citation>
    <scope>NUCLEOTIDE SEQUENCE [LARGE SCALE GENOMIC DNA]</scope>
    <source>
        <strain evidence="11 12">Z-31</strain>
    </source>
</reference>
<dbReference type="InterPro" id="IPR022792">
    <property type="entry name" value="T2SS_protein-GspN"/>
</dbReference>
<dbReference type="GeneID" id="301709121"/>
<keyword evidence="9" id="KW-0472">Membrane</keyword>
<evidence type="ECO:0000256" key="1">
    <source>
        <dbReference type="ARBA" id="ARBA00004533"/>
    </source>
</evidence>
<evidence type="ECO:0000256" key="8">
    <source>
        <dbReference type="ARBA" id="ARBA00022927"/>
    </source>
</evidence>
<sequence>MKRTRRGALLGLGLLVLLGVGLWQWPATALSPWVHAESGGRVRLTNEVGTLWHGSAELALVNDQTEGDWPGRIEWRINPQWTGLGWILTNATERAGVLVQGRWHGGVWDLQPGQGYFPAQLLEGLGMPFTTLHPGGMVHVQWGAAQWQGGELTHPWTGECLLESLTSRLSPVTPLGSYEVRAVVSRLGTHLTLTTRQGPLQLRGEGEQGSGKFHFTGQASADPEQRFVLAGLLSILGKPEGEGVRLDYAP</sequence>
<evidence type="ECO:0000256" key="5">
    <source>
        <dbReference type="ARBA" id="ARBA00022475"/>
    </source>
</evidence>
<comment type="similarity">
    <text evidence="2">Belongs to the GSP N family.</text>
</comment>
<protein>
    <recommendedName>
        <fullName evidence="3">Type II secretion system protein N</fullName>
    </recommendedName>
    <alternativeName>
        <fullName evidence="10">General secretion pathway protein N</fullName>
    </alternativeName>
</protein>
<dbReference type="STRING" id="1789004.FEMY_10520"/>
<proteinExistence type="inferred from homology"/>
<evidence type="ECO:0000256" key="7">
    <source>
        <dbReference type="ARBA" id="ARBA00022692"/>
    </source>
</evidence>
<keyword evidence="7" id="KW-0812">Transmembrane</keyword>
<comment type="caution">
    <text evidence="11">The sequence shown here is derived from an EMBL/GenBank/DDBJ whole genome shotgun (WGS) entry which is preliminary data.</text>
</comment>
<evidence type="ECO:0000256" key="10">
    <source>
        <dbReference type="ARBA" id="ARBA00030772"/>
    </source>
</evidence>
<gene>
    <name evidence="11" type="ORF">FEMY_10520</name>
</gene>
<name>A0A149VYZ7_9PROT</name>
<dbReference type="GO" id="GO:0015628">
    <property type="term" value="P:protein secretion by the type II secretion system"/>
    <property type="evidence" value="ECO:0007669"/>
    <property type="project" value="InterPro"/>
</dbReference>
<keyword evidence="6" id="KW-0997">Cell inner membrane</keyword>
<evidence type="ECO:0000256" key="4">
    <source>
        <dbReference type="ARBA" id="ARBA00022448"/>
    </source>
</evidence>
<evidence type="ECO:0000256" key="9">
    <source>
        <dbReference type="ARBA" id="ARBA00023136"/>
    </source>
</evidence>
<dbReference type="RefSeq" id="WP_062187889.1">
    <property type="nucleotide sequence ID" value="NZ_CP053676.1"/>
</dbReference>
<evidence type="ECO:0000256" key="2">
    <source>
        <dbReference type="ARBA" id="ARBA00007208"/>
    </source>
</evidence>
<keyword evidence="5" id="KW-1003">Cell membrane</keyword>